<protein>
    <submittedName>
        <fullName evidence="1">Uncharacterized protein</fullName>
    </submittedName>
</protein>
<dbReference type="AlphaFoldDB" id="A0AAW2FMX9"/>
<proteinExistence type="predicted"/>
<keyword evidence="2" id="KW-1185">Reference proteome</keyword>
<dbReference type="EMBL" id="JADYXP020000010">
    <property type="protein sequence ID" value="KAL0116054.1"/>
    <property type="molecule type" value="Genomic_DNA"/>
</dbReference>
<organism evidence="1 2">
    <name type="scientific">Cardiocondyla obscurior</name>
    <dbReference type="NCBI Taxonomy" id="286306"/>
    <lineage>
        <taxon>Eukaryota</taxon>
        <taxon>Metazoa</taxon>
        <taxon>Ecdysozoa</taxon>
        <taxon>Arthropoda</taxon>
        <taxon>Hexapoda</taxon>
        <taxon>Insecta</taxon>
        <taxon>Pterygota</taxon>
        <taxon>Neoptera</taxon>
        <taxon>Endopterygota</taxon>
        <taxon>Hymenoptera</taxon>
        <taxon>Apocrita</taxon>
        <taxon>Aculeata</taxon>
        <taxon>Formicoidea</taxon>
        <taxon>Formicidae</taxon>
        <taxon>Myrmicinae</taxon>
        <taxon>Cardiocondyla</taxon>
    </lineage>
</organism>
<comment type="caution">
    <text evidence="1">The sequence shown here is derived from an EMBL/GenBank/DDBJ whole genome shotgun (WGS) entry which is preliminary data.</text>
</comment>
<reference evidence="1 2" key="1">
    <citation type="submission" date="2023-03" db="EMBL/GenBank/DDBJ databases">
        <title>High recombination rates correlate with genetic variation in Cardiocondyla obscurior ants.</title>
        <authorList>
            <person name="Errbii M."/>
        </authorList>
    </citation>
    <scope>NUCLEOTIDE SEQUENCE [LARGE SCALE GENOMIC DNA]</scope>
    <source>
        <strain evidence="1">Alpha-2009</strain>
        <tissue evidence="1">Whole body</tissue>
    </source>
</reference>
<dbReference type="Proteomes" id="UP001430953">
    <property type="component" value="Unassembled WGS sequence"/>
</dbReference>
<accession>A0AAW2FMX9</accession>
<name>A0AAW2FMX9_9HYME</name>
<gene>
    <name evidence="1" type="ORF">PUN28_011128</name>
</gene>
<sequence length="96" mass="10908">MFFAAYLFTVPGKPVLAARRQRSFTLRIPSARYRPEVNTQTKPVLAVRRPRVLRLANLEREISRSDVSRRTYTTAAVNEPGIGQDSQQIKHAAKNV</sequence>
<evidence type="ECO:0000313" key="1">
    <source>
        <dbReference type="EMBL" id="KAL0116054.1"/>
    </source>
</evidence>
<evidence type="ECO:0000313" key="2">
    <source>
        <dbReference type="Proteomes" id="UP001430953"/>
    </source>
</evidence>